<sequence length="197" mass="22437">MANLHRRKLEKHLYGGNPTGSLQKKGLHNTASVIGKINTASLWRVIAPYVTLSKKLYKLEETEDNAKFSYYLQKRPAVLLHDVSAYISDSVEVSSLFHETAEVLKTVTKAAGVTVYMVDRTNKEIYNSTIVGVDERHKVRWKIEEGTIVAAFVANRNEYVMVDDILTDERFPEGETRFRNQYFVCLLSHQKTNALPS</sequence>
<accession>A0A482VE01</accession>
<dbReference type="SUPFAM" id="SSF55781">
    <property type="entry name" value="GAF domain-like"/>
    <property type="match status" value="1"/>
</dbReference>
<name>A0A482VE01_ASBVE</name>
<proteinExistence type="predicted"/>
<evidence type="ECO:0000313" key="1">
    <source>
        <dbReference type="EMBL" id="RZB70334.1"/>
    </source>
</evidence>
<protein>
    <submittedName>
        <fullName evidence="1">Uncharacterized protein</fullName>
    </submittedName>
</protein>
<gene>
    <name evidence="1" type="ORF">BDFB_005196</name>
</gene>
<comment type="caution">
    <text evidence="1">The sequence shown here is derived from an EMBL/GenBank/DDBJ whole genome shotgun (WGS) entry which is preliminary data.</text>
</comment>
<dbReference type="EMBL" id="QDEB01109275">
    <property type="protein sequence ID" value="RZB70334.1"/>
    <property type="molecule type" value="Genomic_DNA"/>
</dbReference>
<dbReference type="Gene3D" id="3.30.450.40">
    <property type="match status" value="1"/>
</dbReference>
<dbReference type="InterPro" id="IPR029016">
    <property type="entry name" value="GAF-like_dom_sf"/>
</dbReference>
<dbReference type="AlphaFoldDB" id="A0A482VE01"/>
<reference evidence="1 2" key="1">
    <citation type="submission" date="2017-03" db="EMBL/GenBank/DDBJ databases">
        <title>Genome of the blue death feigning beetle - Asbolus verrucosus.</title>
        <authorList>
            <person name="Rider S.D."/>
        </authorList>
    </citation>
    <scope>NUCLEOTIDE SEQUENCE [LARGE SCALE GENOMIC DNA]</scope>
    <source>
        <strain evidence="1">Butters</strain>
        <tissue evidence="1">Head and leg muscle</tissue>
    </source>
</reference>
<dbReference type="OrthoDB" id="546632at2759"/>
<organism evidence="1 2">
    <name type="scientific">Asbolus verrucosus</name>
    <name type="common">Desert ironclad beetle</name>
    <dbReference type="NCBI Taxonomy" id="1661398"/>
    <lineage>
        <taxon>Eukaryota</taxon>
        <taxon>Metazoa</taxon>
        <taxon>Ecdysozoa</taxon>
        <taxon>Arthropoda</taxon>
        <taxon>Hexapoda</taxon>
        <taxon>Insecta</taxon>
        <taxon>Pterygota</taxon>
        <taxon>Neoptera</taxon>
        <taxon>Endopterygota</taxon>
        <taxon>Coleoptera</taxon>
        <taxon>Polyphaga</taxon>
        <taxon>Cucujiformia</taxon>
        <taxon>Tenebrionidae</taxon>
        <taxon>Pimeliinae</taxon>
        <taxon>Asbolus</taxon>
    </lineage>
</organism>
<dbReference type="STRING" id="1661398.A0A482VE01"/>
<evidence type="ECO:0000313" key="2">
    <source>
        <dbReference type="Proteomes" id="UP000292052"/>
    </source>
</evidence>
<keyword evidence="2" id="KW-1185">Reference proteome</keyword>
<dbReference type="Proteomes" id="UP000292052">
    <property type="component" value="Unassembled WGS sequence"/>
</dbReference>